<dbReference type="Proteomes" id="UP000069705">
    <property type="component" value="Unassembled WGS sequence"/>
</dbReference>
<dbReference type="RefSeq" id="WP_061265255.1">
    <property type="nucleotide sequence ID" value="NZ_BCSZ01000064.1"/>
</dbReference>
<sequence length="386" mass="39808">MTSAVLEVGPVTVRGPGDVPVDLAVIAVAGIDDEITLVEDEPVAVSELWAEVLDAAAAGARALTLVCPTWWSAVRCDRVREAARGADVVVRDRAEALTASLAGVPWVVVEIADELVMVTGAHAAGVAMVRDAQLNEDPDALVRTVCAVAGPSAEVVVDAPEDVPGALALGNAVVTALHRRGVTAAVADPRIWRETLGAPAARDHERIAERVRHGGRATWVTICAAAALAAVLGGIAVAAREAPADEQAMTVLVEGRVGLQIPAGWTVRRITDGPGSARVEVVSPFDSLAVIHLTQSGLGPGTVSDTVDRALREQPAGVFVDFDPSAVAADRPVVGYREVRPGREVHWAVFSDAAVRIAIGCQSAPGGGEAVRPACEAAIRSAHAIP</sequence>
<dbReference type="EMBL" id="BCSZ01000064">
    <property type="protein sequence ID" value="GAT05632.1"/>
    <property type="molecule type" value="Genomic_DNA"/>
</dbReference>
<keyword evidence="1" id="KW-0812">Transmembrane</keyword>
<protein>
    <submittedName>
        <fullName evidence="2">Type VII secretion-associated protein, Rv3446c f amily, C-terminal domain protein</fullName>
    </submittedName>
</protein>
<gene>
    <name evidence="2" type="ORF">RMCFA_5743</name>
</gene>
<accession>A0A100WWI1</accession>
<keyword evidence="1" id="KW-0472">Membrane</keyword>
<evidence type="ECO:0000256" key="1">
    <source>
        <dbReference type="SAM" id="Phobius"/>
    </source>
</evidence>
<proteinExistence type="predicted"/>
<feature type="transmembrane region" description="Helical" evidence="1">
    <location>
        <begin position="219"/>
        <end position="239"/>
    </location>
</feature>
<dbReference type="AlphaFoldDB" id="A0A100WWI1"/>
<comment type="caution">
    <text evidence="2">The sequence shown here is derived from an EMBL/GenBank/DDBJ whole genome shotgun (WGS) entry which is preliminary data.</text>
</comment>
<organism evidence="2 3">
    <name type="scientific">Mycolicibacterium fortuitum subsp. acetamidolyticum</name>
    <dbReference type="NCBI Taxonomy" id="144550"/>
    <lineage>
        <taxon>Bacteria</taxon>
        <taxon>Bacillati</taxon>
        <taxon>Actinomycetota</taxon>
        <taxon>Actinomycetes</taxon>
        <taxon>Mycobacteriales</taxon>
        <taxon>Mycobacteriaceae</taxon>
        <taxon>Mycolicibacterium</taxon>
    </lineage>
</organism>
<evidence type="ECO:0000313" key="3">
    <source>
        <dbReference type="Proteomes" id="UP000069705"/>
    </source>
</evidence>
<dbReference type="InterPro" id="IPR023840">
    <property type="entry name" value="T7SS_Rv3446c"/>
</dbReference>
<reference evidence="3" key="2">
    <citation type="submission" date="2016-02" db="EMBL/GenBank/DDBJ databases">
        <title>Draft genome sequence of five rapidly growing Mycobacterium species.</title>
        <authorList>
            <person name="Katahira K."/>
            <person name="Gotou Y."/>
            <person name="Iida K."/>
            <person name="Ogura Y."/>
            <person name="Hayashi T."/>
        </authorList>
    </citation>
    <scope>NUCLEOTIDE SEQUENCE [LARGE SCALE GENOMIC DNA]</scope>
    <source>
        <strain evidence="3">JCM6368</strain>
    </source>
</reference>
<reference evidence="2 3" key="1">
    <citation type="journal article" date="2016" name="Genome Announc.">
        <title>Draft Genome Sequences of Five Rapidly Growing Mycobacterium Species, M. thermoresistibile, M. fortuitum subsp. acetamidolyticum, M. canariasense, M. brisbanense, and M. novocastrense.</title>
        <authorList>
            <person name="Katahira K."/>
            <person name="Ogura Y."/>
            <person name="Gotoh Y."/>
            <person name="Hayashi T."/>
        </authorList>
    </citation>
    <scope>NUCLEOTIDE SEQUENCE [LARGE SCALE GENOMIC DNA]</scope>
    <source>
        <strain evidence="2 3">JCM6368</strain>
    </source>
</reference>
<evidence type="ECO:0000313" key="2">
    <source>
        <dbReference type="EMBL" id="GAT05632.1"/>
    </source>
</evidence>
<dbReference type="NCBIfam" id="TIGR03931">
    <property type="entry name" value="T7SS_Rv3446c"/>
    <property type="match status" value="1"/>
</dbReference>
<name>A0A100WWI1_MYCFO</name>
<keyword evidence="1" id="KW-1133">Transmembrane helix</keyword>